<dbReference type="InParanoid" id="A0A078B8S5"/>
<dbReference type="EMBL" id="CCKQ01018891">
    <property type="protein sequence ID" value="CDW90890.1"/>
    <property type="molecule type" value="Genomic_DNA"/>
</dbReference>
<dbReference type="AlphaFoldDB" id="A0A078B8S5"/>
<dbReference type="Proteomes" id="UP000039865">
    <property type="component" value="Unassembled WGS sequence"/>
</dbReference>
<reference evidence="1 2" key="1">
    <citation type="submission" date="2014-06" db="EMBL/GenBank/DDBJ databases">
        <authorList>
            <person name="Swart Estienne"/>
        </authorList>
    </citation>
    <scope>NUCLEOTIDE SEQUENCE [LARGE SCALE GENOMIC DNA]</scope>
    <source>
        <strain evidence="1 2">130c</strain>
    </source>
</reference>
<protein>
    <submittedName>
        <fullName evidence="1">Uncharacterized protein</fullName>
    </submittedName>
</protein>
<gene>
    <name evidence="1" type="primary">Contig5475.g5849</name>
    <name evidence="1" type="ORF">STYLEM_20038</name>
</gene>
<accession>A0A078B8S5</accession>
<organism evidence="1 2">
    <name type="scientific">Stylonychia lemnae</name>
    <name type="common">Ciliate</name>
    <dbReference type="NCBI Taxonomy" id="5949"/>
    <lineage>
        <taxon>Eukaryota</taxon>
        <taxon>Sar</taxon>
        <taxon>Alveolata</taxon>
        <taxon>Ciliophora</taxon>
        <taxon>Intramacronucleata</taxon>
        <taxon>Spirotrichea</taxon>
        <taxon>Stichotrichia</taxon>
        <taxon>Sporadotrichida</taxon>
        <taxon>Oxytrichidae</taxon>
        <taxon>Stylonychinae</taxon>
        <taxon>Stylonychia</taxon>
    </lineage>
</organism>
<evidence type="ECO:0000313" key="2">
    <source>
        <dbReference type="Proteomes" id="UP000039865"/>
    </source>
</evidence>
<keyword evidence="2" id="KW-1185">Reference proteome</keyword>
<sequence length="125" mass="14802">MPWVALPYQDYKVKKLKYVFNVTELPKLVFLRVKDGSVASDDGKDLVLRLGKEAVHYLKFHQYHSNTLTNDNHVVEEQLKKDQMRQDVLDHFYDYEGYEFNAPPTDFDNRPVIGLKSDLEFHLRQ</sequence>
<proteinExistence type="predicted"/>
<name>A0A078B8S5_STYLE</name>
<evidence type="ECO:0000313" key="1">
    <source>
        <dbReference type="EMBL" id="CDW90890.1"/>
    </source>
</evidence>